<reference evidence="8" key="1">
    <citation type="journal article" date="2014" name="Int. J. Syst. Evol. Microbiol.">
        <title>Complete genome sequence of Corynebacterium casei LMG S-19264T (=DSM 44701T), isolated from a smear-ripened cheese.</title>
        <authorList>
            <consortium name="US DOE Joint Genome Institute (JGI-PGF)"/>
            <person name="Walter F."/>
            <person name="Albersmeier A."/>
            <person name="Kalinowski J."/>
            <person name="Ruckert C."/>
        </authorList>
    </citation>
    <scope>NUCLEOTIDE SEQUENCE</scope>
    <source>
        <strain evidence="8">CGMCC 1.15762</strain>
    </source>
</reference>
<feature type="transmembrane region" description="Helical" evidence="7">
    <location>
        <begin position="138"/>
        <end position="158"/>
    </location>
</feature>
<evidence type="ECO:0000313" key="8">
    <source>
        <dbReference type="EMBL" id="GGG63923.1"/>
    </source>
</evidence>
<dbReference type="PANTHER" id="PTHR36838">
    <property type="entry name" value="AUXIN EFFLUX CARRIER FAMILY PROTEIN"/>
    <property type="match status" value="1"/>
</dbReference>
<name>A0A8J2ZHF6_9RHOB</name>
<dbReference type="Proteomes" id="UP000617145">
    <property type="component" value="Unassembled WGS sequence"/>
</dbReference>
<feature type="transmembrane region" description="Helical" evidence="7">
    <location>
        <begin position="297"/>
        <end position="317"/>
    </location>
</feature>
<evidence type="ECO:0000313" key="9">
    <source>
        <dbReference type="Proteomes" id="UP000617145"/>
    </source>
</evidence>
<accession>A0A8J2ZHF6</accession>
<feature type="transmembrane region" description="Helical" evidence="7">
    <location>
        <begin position="211"/>
        <end position="231"/>
    </location>
</feature>
<keyword evidence="4 7" id="KW-0812">Transmembrane</keyword>
<keyword evidence="9" id="KW-1185">Reference proteome</keyword>
<evidence type="ECO:0000256" key="5">
    <source>
        <dbReference type="ARBA" id="ARBA00022989"/>
    </source>
</evidence>
<evidence type="ECO:0000256" key="2">
    <source>
        <dbReference type="ARBA" id="ARBA00022448"/>
    </source>
</evidence>
<evidence type="ECO:0000256" key="1">
    <source>
        <dbReference type="ARBA" id="ARBA00004141"/>
    </source>
</evidence>
<feature type="transmembrane region" description="Helical" evidence="7">
    <location>
        <begin position="179"/>
        <end position="199"/>
    </location>
</feature>
<reference evidence="8" key="2">
    <citation type="submission" date="2020-09" db="EMBL/GenBank/DDBJ databases">
        <authorList>
            <person name="Sun Q."/>
            <person name="Zhou Y."/>
        </authorList>
    </citation>
    <scope>NUCLEOTIDE SEQUENCE</scope>
    <source>
        <strain evidence="8">CGMCC 1.15762</strain>
    </source>
</reference>
<comment type="caution">
    <text evidence="8">The sequence shown here is derived from an EMBL/GenBank/DDBJ whole genome shotgun (WGS) entry which is preliminary data.</text>
</comment>
<dbReference type="Pfam" id="PF03547">
    <property type="entry name" value="Mem_trans"/>
    <property type="match status" value="1"/>
</dbReference>
<dbReference type="PANTHER" id="PTHR36838:SF3">
    <property type="entry name" value="TRANSPORTER AUXIN EFFLUX CARRIER EC FAMILY"/>
    <property type="match status" value="1"/>
</dbReference>
<evidence type="ECO:0000256" key="3">
    <source>
        <dbReference type="ARBA" id="ARBA00022475"/>
    </source>
</evidence>
<proteinExistence type="predicted"/>
<feature type="transmembrane region" description="Helical" evidence="7">
    <location>
        <begin position="46"/>
        <end position="65"/>
    </location>
</feature>
<dbReference type="GO" id="GO:0055085">
    <property type="term" value="P:transmembrane transport"/>
    <property type="evidence" value="ECO:0007669"/>
    <property type="project" value="InterPro"/>
</dbReference>
<evidence type="ECO:0000256" key="7">
    <source>
        <dbReference type="SAM" id="Phobius"/>
    </source>
</evidence>
<gene>
    <name evidence="8" type="ORF">GCM10011415_08000</name>
</gene>
<dbReference type="EMBL" id="BMJV01000001">
    <property type="protein sequence ID" value="GGG63923.1"/>
    <property type="molecule type" value="Genomic_DNA"/>
</dbReference>
<feature type="transmembrane region" description="Helical" evidence="7">
    <location>
        <begin position="107"/>
        <end position="126"/>
    </location>
</feature>
<sequence length="321" mass="34427">MPHAQTTIRKPDMQALIDIILPVFLVIGAGYLASWRGLLKDNAVDGLMGFTQTIAIPCLLFRGIWQLDLGQHFEPALLISFYTGALLSFAAGMIGARVLFRRDWEDSVVIAFACLFSNSLLLGLPITERAYGEDALAGNYAIIAMHSPFLYAVGITSMEIARAHGNDLRKVPLTIVKAMARNALVIGISIGLVFNLAGVTLPDPALQALDMVTRTAIPAALFALGGVLWRYRPEGDMLTVLFVCAMSLGVHPGVMYLMGQGFGLGTDALRSGTITAAMAPGVNAYVFANLYGRAKRVAATSVLLATGLCLLSSWVWLQILP</sequence>
<comment type="subcellular location">
    <subcellularLocation>
        <location evidence="1">Membrane</location>
        <topology evidence="1">Multi-pass membrane protein</topology>
    </subcellularLocation>
</comment>
<keyword evidence="2" id="KW-0813">Transport</keyword>
<keyword evidence="3" id="KW-1003">Cell membrane</keyword>
<organism evidence="8 9">
    <name type="scientific">Salipiger pallidus</name>
    <dbReference type="NCBI Taxonomy" id="1775170"/>
    <lineage>
        <taxon>Bacteria</taxon>
        <taxon>Pseudomonadati</taxon>
        <taxon>Pseudomonadota</taxon>
        <taxon>Alphaproteobacteria</taxon>
        <taxon>Rhodobacterales</taxon>
        <taxon>Roseobacteraceae</taxon>
        <taxon>Salipiger</taxon>
    </lineage>
</organism>
<feature type="transmembrane region" description="Helical" evidence="7">
    <location>
        <begin position="271"/>
        <end position="290"/>
    </location>
</feature>
<feature type="transmembrane region" description="Helical" evidence="7">
    <location>
        <begin position="238"/>
        <end position="259"/>
    </location>
</feature>
<dbReference type="GO" id="GO:0016020">
    <property type="term" value="C:membrane"/>
    <property type="evidence" value="ECO:0007669"/>
    <property type="project" value="UniProtKB-SubCell"/>
</dbReference>
<keyword evidence="6 7" id="KW-0472">Membrane</keyword>
<dbReference type="AlphaFoldDB" id="A0A8J2ZHF6"/>
<evidence type="ECO:0000256" key="6">
    <source>
        <dbReference type="ARBA" id="ARBA00023136"/>
    </source>
</evidence>
<evidence type="ECO:0000256" key="4">
    <source>
        <dbReference type="ARBA" id="ARBA00022692"/>
    </source>
</evidence>
<feature type="transmembrane region" description="Helical" evidence="7">
    <location>
        <begin position="77"/>
        <end position="100"/>
    </location>
</feature>
<protein>
    <submittedName>
        <fullName evidence="8">Malonate transporter</fullName>
    </submittedName>
</protein>
<keyword evidence="5 7" id="KW-1133">Transmembrane helix</keyword>
<feature type="transmembrane region" description="Helical" evidence="7">
    <location>
        <begin position="15"/>
        <end position="34"/>
    </location>
</feature>
<dbReference type="InterPro" id="IPR004776">
    <property type="entry name" value="Mem_transp_PIN-like"/>
</dbReference>